<keyword evidence="5" id="KW-0812">Transmembrane</keyword>
<keyword evidence="2" id="KW-0732">Signal</keyword>
<keyword evidence="5" id="KW-1133">Transmembrane helix</keyword>
<evidence type="ECO:0000313" key="6">
    <source>
        <dbReference type="EMBL" id="EFC49634.1"/>
    </source>
</evidence>
<keyword evidence="7" id="KW-1185">Reference proteome</keyword>
<accession>D2V153</accession>
<sequence>MGATEHTSHHRDPLPNHDSNDYTYQHSSGYILVNSTYQKHYWYYFQQAATNPIERPLILFLNGGPGCSSMEYFGSGIGNVNVSTDGKLAMEDNYYSWNRFANVIYLDAPAGVGYSYANDTSVYKVNSDAQTAAETRSFLIEFLNHYSKFRNNEVYISGASYGGKYVPALAKLILEENLKGEFVINLKGITLGNPLIHWQQSFISSSNYYASVGMISKELLVEAASICGWNDPDNWLVTHSGNQECTDKCMTIYTQAHSGINIFNLFKDTCNNNNLNSLACYGEHLKKYMNLESVQSFFKLRSKVDWDACYPRNGFEYGKDEFVNGLPALQYLLDRKNFKTLIYTGDMDGSTPVVGFYDVFAKANGLTVQANLTTWSVDYQVAGRKTVYSNGLTYATVRGAGHIAPLDQPARVYALVSNFIQNGVIPDSILLPELPEPDQINTPEVIALKTLSVLFIFLTIILTIVVIVLAVCLGRQCSKVRKAGDFLKSSQILLVSDTNKELL</sequence>
<dbReference type="InParanoid" id="D2V153"/>
<dbReference type="GeneID" id="8856447"/>
<dbReference type="GO" id="GO:0005773">
    <property type="term" value="C:vacuole"/>
    <property type="evidence" value="ECO:0007669"/>
    <property type="project" value="TreeGrafter"/>
</dbReference>
<dbReference type="OrthoDB" id="443318at2759"/>
<dbReference type="GO" id="GO:0006508">
    <property type="term" value="P:proteolysis"/>
    <property type="evidence" value="ECO:0007669"/>
    <property type="project" value="InterPro"/>
</dbReference>
<dbReference type="PANTHER" id="PTHR11802:SF132">
    <property type="entry name" value="SERINE CARBOXYPEPTIDASE-LIKE 36-RELATED"/>
    <property type="match status" value="1"/>
</dbReference>
<dbReference type="PROSITE" id="PS00560">
    <property type="entry name" value="CARBOXYPEPT_SER_HIS"/>
    <property type="match status" value="1"/>
</dbReference>
<dbReference type="InterPro" id="IPR029058">
    <property type="entry name" value="AB_hydrolase_fold"/>
</dbReference>
<comment type="similarity">
    <text evidence="1">Belongs to the peptidase S10 family.</text>
</comment>
<proteinExistence type="inferred from homology"/>
<keyword evidence="3" id="KW-1015">Disulfide bond</keyword>
<reference evidence="6 7" key="1">
    <citation type="journal article" date="2010" name="Cell">
        <title>The genome of Naegleria gruberi illuminates early eukaryotic versatility.</title>
        <authorList>
            <person name="Fritz-Laylin L.K."/>
            <person name="Prochnik S.E."/>
            <person name="Ginger M.L."/>
            <person name="Dacks J.B."/>
            <person name="Carpenter M.L."/>
            <person name="Field M.C."/>
            <person name="Kuo A."/>
            <person name="Paredez A."/>
            <person name="Chapman J."/>
            <person name="Pham J."/>
            <person name="Shu S."/>
            <person name="Neupane R."/>
            <person name="Cipriano M."/>
            <person name="Mancuso J."/>
            <person name="Tu H."/>
            <person name="Salamov A."/>
            <person name="Lindquist E."/>
            <person name="Shapiro H."/>
            <person name="Lucas S."/>
            <person name="Grigoriev I.V."/>
            <person name="Cande W.Z."/>
            <person name="Fulton C."/>
            <person name="Rokhsar D.S."/>
            <person name="Dawson S.C."/>
        </authorList>
    </citation>
    <scope>NUCLEOTIDE SEQUENCE [LARGE SCALE GENOMIC DNA]</scope>
    <source>
        <strain evidence="6 7">NEG-M</strain>
    </source>
</reference>
<dbReference type="eggNOG" id="KOG1282">
    <property type="taxonomic scope" value="Eukaryota"/>
</dbReference>
<feature type="transmembrane region" description="Helical" evidence="5">
    <location>
        <begin position="451"/>
        <end position="473"/>
    </location>
</feature>
<dbReference type="Proteomes" id="UP000006671">
    <property type="component" value="Unassembled WGS sequence"/>
</dbReference>
<dbReference type="Gene3D" id="3.40.50.1820">
    <property type="entry name" value="alpha/beta hydrolase"/>
    <property type="match status" value="1"/>
</dbReference>
<dbReference type="GO" id="GO:0004185">
    <property type="term" value="F:serine-type carboxypeptidase activity"/>
    <property type="evidence" value="ECO:0007669"/>
    <property type="project" value="InterPro"/>
</dbReference>
<dbReference type="AlphaFoldDB" id="D2V153"/>
<dbReference type="RefSeq" id="XP_002682378.1">
    <property type="nucleotide sequence ID" value="XM_002682332.1"/>
</dbReference>
<organism evidence="7">
    <name type="scientific">Naegleria gruberi</name>
    <name type="common">Amoeba</name>
    <dbReference type="NCBI Taxonomy" id="5762"/>
    <lineage>
        <taxon>Eukaryota</taxon>
        <taxon>Discoba</taxon>
        <taxon>Heterolobosea</taxon>
        <taxon>Tetramitia</taxon>
        <taxon>Eutetramitia</taxon>
        <taxon>Vahlkampfiidae</taxon>
        <taxon>Naegleria</taxon>
    </lineage>
</organism>
<dbReference type="VEuPathDB" id="AmoebaDB:NAEGRDRAFT_30147"/>
<evidence type="ECO:0000313" key="7">
    <source>
        <dbReference type="Proteomes" id="UP000006671"/>
    </source>
</evidence>
<keyword evidence="5" id="KW-0472">Membrane</keyword>
<dbReference type="SUPFAM" id="SSF53474">
    <property type="entry name" value="alpha/beta-Hydrolases"/>
    <property type="match status" value="1"/>
</dbReference>
<evidence type="ECO:0000256" key="1">
    <source>
        <dbReference type="ARBA" id="ARBA00009431"/>
    </source>
</evidence>
<name>D2V153_NAEGR</name>
<dbReference type="PANTHER" id="PTHR11802">
    <property type="entry name" value="SERINE PROTEASE FAMILY S10 SERINE CARBOXYPEPTIDASE"/>
    <property type="match status" value="1"/>
</dbReference>
<gene>
    <name evidence="6" type="ORF">NAEGRDRAFT_30147</name>
</gene>
<dbReference type="KEGG" id="ngr:NAEGRDRAFT_30147"/>
<dbReference type="InterPro" id="IPR033124">
    <property type="entry name" value="Ser_caboxypep_his_AS"/>
</dbReference>
<protein>
    <submittedName>
        <fullName evidence="6">Predicted protein</fullName>
    </submittedName>
</protein>
<evidence type="ECO:0000256" key="4">
    <source>
        <dbReference type="ARBA" id="ARBA00023180"/>
    </source>
</evidence>
<evidence type="ECO:0000256" key="3">
    <source>
        <dbReference type="ARBA" id="ARBA00023157"/>
    </source>
</evidence>
<keyword evidence="4" id="KW-0325">Glycoprotein</keyword>
<evidence type="ECO:0000256" key="2">
    <source>
        <dbReference type="ARBA" id="ARBA00022729"/>
    </source>
</evidence>
<dbReference type="Pfam" id="PF00450">
    <property type="entry name" value="Peptidase_S10"/>
    <property type="match status" value="1"/>
</dbReference>
<dbReference type="EMBL" id="GG738847">
    <property type="protein sequence ID" value="EFC49634.1"/>
    <property type="molecule type" value="Genomic_DNA"/>
</dbReference>
<dbReference type="InterPro" id="IPR001563">
    <property type="entry name" value="Peptidase_S10"/>
</dbReference>
<dbReference type="OMA" id="SKRMIIN"/>
<dbReference type="PRINTS" id="PR00724">
    <property type="entry name" value="CRBOXYPTASEC"/>
</dbReference>
<evidence type="ECO:0000256" key="5">
    <source>
        <dbReference type="SAM" id="Phobius"/>
    </source>
</evidence>